<evidence type="ECO:0000313" key="2">
    <source>
        <dbReference type="Proteomes" id="UP000635565"/>
    </source>
</evidence>
<organism evidence="1 2">
    <name type="scientific">Dictyobacter formicarum</name>
    <dbReference type="NCBI Taxonomy" id="2778368"/>
    <lineage>
        <taxon>Bacteria</taxon>
        <taxon>Bacillati</taxon>
        <taxon>Chloroflexota</taxon>
        <taxon>Ktedonobacteria</taxon>
        <taxon>Ktedonobacterales</taxon>
        <taxon>Dictyobacteraceae</taxon>
        <taxon>Dictyobacter</taxon>
    </lineage>
</organism>
<reference evidence="1 2" key="1">
    <citation type="journal article" date="2021" name="Int. J. Syst. Evol. Microbiol.">
        <title>Reticulibacter mediterranei gen. nov., sp. nov., within the new family Reticulibacteraceae fam. nov., and Ktedonospora formicarum gen. nov., sp. nov., Ktedonobacter robiniae sp. nov., Dictyobacter formicarum sp. nov. and Dictyobacter arantiisoli sp. nov., belonging to the class Ktedonobacteria.</title>
        <authorList>
            <person name="Yabe S."/>
            <person name="Zheng Y."/>
            <person name="Wang C.M."/>
            <person name="Sakai Y."/>
            <person name="Abe K."/>
            <person name="Yokota A."/>
            <person name="Donadio S."/>
            <person name="Cavaletti L."/>
            <person name="Monciardini P."/>
        </authorList>
    </citation>
    <scope>NUCLEOTIDE SEQUENCE [LARGE SCALE GENOMIC DNA]</scope>
    <source>
        <strain evidence="1 2">SOSP1-9</strain>
    </source>
</reference>
<keyword evidence="2" id="KW-1185">Reference proteome</keyword>
<name>A0ABQ3VSY0_9CHLR</name>
<accession>A0ABQ3VSY0</accession>
<dbReference type="Proteomes" id="UP000635565">
    <property type="component" value="Unassembled WGS sequence"/>
</dbReference>
<evidence type="ECO:0000313" key="1">
    <source>
        <dbReference type="EMBL" id="GHO89387.1"/>
    </source>
</evidence>
<dbReference type="EMBL" id="BNJJ01000036">
    <property type="protein sequence ID" value="GHO89387.1"/>
    <property type="molecule type" value="Genomic_DNA"/>
</dbReference>
<gene>
    <name evidence="1" type="ORF">KSZ_73930</name>
</gene>
<proteinExistence type="predicted"/>
<sequence>MMMQAFIEEYIEIENNPRYHHKRNRLMTELLARYPNLEQTSFDDLLIMLGQLKSNQADIRMPLFAQLIYPVLVREIESGNAQAIKVMLEYPHSLTSYNMMKKTYDGYTTRTLIDRYLQHDPDDREVLLKKLIYLADVLSNAVHELPLGVLYGMDGATVDGCQKLLERLEEYKVTCQKLHLDREADIHYCAAHFHGYRDYLLHQHLYQNYSDYIQQHQLELRTTRNYYFKS</sequence>
<dbReference type="RefSeq" id="WP_201366910.1">
    <property type="nucleotide sequence ID" value="NZ_BNJJ01000036.1"/>
</dbReference>
<comment type="caution">
    <text evidence="1">The sequence shown here is derived from an EMBL/GenBank/DDBJ whole genome shotgun (WGS) entry which is preliminary data.</text>
</comment>
<protein>
    <submittedName>
        <fullName evidence="1">Uncharacterized protein</fullName>
    </submittedName>
</protein>